<accession>A0A346TPW8</accession>
<proteinExistence type="predicted"/>
<dbReference type="Proteomes" id="UP000503448">
    <property type="component" value="Segment"/>
</dbReference>
<keyword evidence="3" id="KW-1185">Reference proteome</keyword>
<dbReference type="EMBL" id="MH320559">
    <property type="protein sequence ID" value="AXU41628.1"/>
    <property type="molecule type" value="Genomic_DNA"/>
</dbReference>
<feature type="transmembrane region" description="Helical" evidence="1">
    <location>
        <begin position="819"/>
        <end position="847"/>
    </location>
</feature>
<dbReference type="GeneID" id="65102278"/>
<name>A0A346TPW8_9ABAC</name>
<evidence type="ECO:0000313" key="2">
    <source>
        <dbReference type="EMBL" id="AXU41628.1"/>
    </source>
</evidence>
<organism evidence="2 3">
    <name type="scientific">Spodoptera eridania nucleopolyhedrovirus</name>
    <dbReference type="NCBI Taxonomy" id="2315721"/>
    <lineage>
        <taxon>Viruses</taxon>
        <taxon>Viruses incertae sedis</taxon>
        <taxon>Naldaviricetes</taxon>
        <taxon>Lefavirales</taxon>
        <taxon>Baculoviridae</taxon>
        <taxon>Alphabaculovirus</taxon>
        <taxon>Alphabaculovirus speridaniae</taxon>
    </lineage>
</organism>
<dbReference type="RefSeq" id="YP_010087031.1">
    <property type="nucleotide sequence ID" value="NC_055502.1"/>
</dbReference>
<evidence type="ECO:0000256" key="1">
    <source>
        <dbReference type="SAM" id="Phobius"/>
    </source>
</evidence>
<evidence type="ECO:0000313" key="3">
    <source>
        <dbReference type="Proteomes" id="UP000503448"/>
    </source>
</evidence>
<keyword evidence="1" id="KW-0812">Transmembrane</keyword>
<reference evidence="2 3" key="1">
    <citation type="submission" date="2018-05" db="EMBL/GenBank/DDBJ databases">
        <title>The complete genome sequence of an alphabaculovirus isolated from the southern armyworm, Spodoptera eridania.</title>
        <authorList>
            <person name="Harrison R.L."/>
            <person name="Rowley D.L."/>
        </authorList>
    </citation>
    <scope>NUCLEOTIDE SEQUENCE [LARGE SCALE GENOMIC DNA]</scope>
    <source>
        <strain evidence="2">251</strain>
    </source>
</reference>
<sequence>MTALLSSSSSLIIRVVFAVVIAAAAAADDDNLKNYRENCVAMRFKRGSSCDGKIVVSNFTTQRFNFTQIADLHRFVQWIQVLSDVQRYAPQPQTIGAVAHHLEEFVRVDSGITRGLQLAGDAVYQAVAELYANYHGVLHFKDDWVRYRIFFNNYIIWAPSSRFKTLLATYAHLRRSLRYSRHFVAEIDDAAVCLITMTLNYPLTTMRPEHVKQEAYIYYVSKLSKNDQKRFNGDLYQSIEMEQFPHTTILKSGPLNITVHHNIQDLNVLNKMQEESDFVYGNFRGLWSRLNMSYTHTVFNMDMYVYKNRSEYIRTGLLKTTSVDNGGIALYLHRPQKIQASVFFDADAIPNAFGHELFHCLLFSTNHRVVHQPNSHWYLEGAANRFGFRKCFWRDYFNLRNYQHKTIDEIVRADYEDKILYPMGSALVSFLYEKRPELLKEAVLKYNYTIQSNPQLENEFTLFKRNKLAECNYINNKHHHRREDVQKVYMEILSNDTFSNCRNYIAVRFSDCVFVLTPTKLYLENNVFPHSIVNPQKIIRFNRNEVTRFDLDFLQKGLIKSGVRLLLDDRRDPMNVVDKFFSVDDKYSYAANVSCNDREAIVNMMLKLPILRTENTLLSTIDASSSSSKNMAKMIVQKYEKLSLGCQIFISPPVNVTGRLRFYVDRLMSLRDEHIAEINMKKPLDVRGNTIVHLAAIYNKRLFLRFYQRNNNLTRHLTNNLDETPIRLFENSQRYLRHFGHEPNRYCMTVVPTETLNVSIAYPPIIINNNKNNITDNNNSTKNHQQPITAGSAAARGNQTKIIDEEKNETKIDVKSVKVALISITVAVVVLTVVGISCNTIITITIVKHYNNKTNSLISSTIQYNKQKFYTNDESTLPLFS</sequence>
<keyword evidence="1" id="KW-0472">Membrane</keyword>
<protein>
    <submittedName>
        <fullName evidence="2">ORF30</fullName>
    </submittedName>
</protein>
<keyword evidence="1" id="KW-1133">Transmembrane helix</keyword>
<dbReference type="KEGG" id="vg:65102278"/>